<evidence type="ECO:0000256" key="3">
    <source>
        <dbReference type="ARBA" id="ARBA00006859"/>
    </source>
</evidence>
<dbReference type="RefSeq" id="XP_032151217.1">
    <property type="nucleotide sequence ID" value="XM_032295326.1"/>
</dbReference>
<evidence type="ECO:0000313" key="11">
    <source>
        <dbReference type="Proteomes" id="UP000504640"/>
    </source>
</evidence>
<evidence type="ECO:0000256" key="10">
    <source>
        <dbReference type="SAM" id="Phobius"/>
    </source>
</evidence>
<feature type="transmembrane region" description="Helical" evidence="10">
    <location>
        <begin position="143"/>
        <end position="161"/>
    </location>
</feature>
<feature type="transmembrane region" description="Helical" evidence="10">
    <location>
        <begin position="76"/>
        <end position="97"/>
    </location>
</feature>
<dbReference type="AlphaFoldDB" id="A0A6J3J8J4"/>
<dbReference type="GO" id="GO:0006465">
    <property type="term" value="P:signal peptide processing"/>
    <property type="evidence" value="ECO:0007669"/>
    <property type="project" value="TreeGrafter"/>
</dbReference>
<dbReference type="GO" id="GO:0042500">
    <property type="term" value="F:aspartic endopeptidase activity, intramembrane cleaving"/>
    <property type="evidence" value="ECO:0007669"/>
    <property type="project" value="InterPro"/>
</dbReference>
<comment type="subcellular location">
    <subcellularLocation>
        <location evidence="2">Endoplasmic reticulum membrane</location>
        <topology evidence="2">Multi-pass membrane protein</topology>
    </subcellularLocation>
    <subcellularLocation>
        <location evidence="1">Membrane</location>
        <topology evidence="1">Multi-pass membrane protein</topology>
        <orientation evidence="1">Lumenal side</orientation>
    </subcellularLocation>
</comment>
<dbReference type="Pfam" id="PF04258">
    <property type="entry name" value="Peptidase_A22B"/>
    <property type="match status" value="2"/>
</dbReference>
<feature type="transmembrane region" description="Helical" evidence="10">
    <location>
        <begin position="259"/>
        <end position="278"/>
    </location>
</feature>
<evidence type="ECO:0000256" key="5">
    <source>
        <dbReference type="ARBA" id="ARBA00022801"/>
    </source>
</evidence>
<evidence type="ECO:0000256" key="1">
    <source>
        <dbReference type="ARBA" id="ARBA00004366"/>
    </source>
</evidence>
<comment type="similarity">
    <text evidence="3">Belongs to the peptidase A22B family.</text>
</comment>
<dbReference type="GeneID" id="116562857"/>
<evidence type="ECO:0000256" key="6">
    <source>
        <dbReference type="ARBA" id="ARBA00022824"/>
    </source>
</evidence>
<organism evidence="11 12">
    <name type="scientific">Sapajus apella</name>
    <name type="common">Brown-capped capuchin</name>
    <name type="synonym">Cebus apella</name>
    <dbReference type="NCBI Taxonomy" id="9515"/>
    <lineage>
        <taxon>Eukaryota</taxon>
        <taxon>Metazoa</taxon>
        <taxon>Chordata</taxon>
        <taxon>Craniata</taxon>
        <taxon>Vertebrata</taxon>
        <taxon>Euteleostomi</taxon>
        <taxon>Mammalia</taxon>
        <taxon>Eutheria</taxon>
        <taxon>Euarchontoglires</taxon>
        <taxon>Primates</taxon>
        <taxon>Haplorrhini</taxon>
        <taxon>Platyrrhini</taxon>
        <taxon>Cebidae</taxon>
        <taxon>Cebinae</taxon>
        <taxon>Sapajus</taxon>
    </lineage>
</organism>
<dbReference type="GO" id="GO:0033619">
    <property type="term" value="P:membrane protein proteolysis"/>
    <property type="evidence" value="ECO:0007669"/>
    <property type="project" value="TreeGrafter"/>
</dbReference>
<dbReference type="InterPro" id="IPR006639">
    <property type="entry name" value="Preselin/SPP"/>
</dbReference>
<dbReference type="GO" id="GO:0098554">
    <property type="term" value="C:cytoplasmic side of endoplasmic reticulum membrane"/>
    <property type="evidence" value="ECO:0007669"/>
    <property type="project" value="TreeGrafter"/>
</dbReference>
<dbReference type="SMART" id="SM00730">
    <property type="entry name" value="PSN"/>
    <property type="match status" value="1"/>
</dbReference>
<name>A0A6J3J8J4_SAPAP</name>
<evidence type="ECO:0000256" key="9">
    <source>
        <dbReference type="SAM" id="MobiDB-lite"/>
    </source>
</evidence>
<dbReference type="PANTHER" id="PTHR12174">
    <property type="entry name" value="SIGNAL PEPTIDE PEPTIDASE"/>
    <property type="match status" value="1"/>
</dbReference>
<dbReference type="Proteomes" id="UP000504640">
    <property type="component" value="Unplaced"/>
</dbReference>
<dbReference type="GO" id="GO:0098553">
    <property type="term" value="C:lumenal side of endoplasmic reticulum membrane"/>
    <property type="evidence" value="ECO:0007669"/>
    <property type="project" value="UniProtKB-ARBA"/>
</dbReference>
<sequence>MDSAISDPHNGSAEAGGPTNGTTRPPSTPEGIALAYGSLLLMALLPIFFGALRSVRCARGKNASDMPETITSRDAARFPIIASCTLLGLYLFFKVYFPNKSYTGSVLKTWKTQKSKKGKTAVIQNPTTRDSHSFPSEIFSQEYINLLLSMYFFVLGILALSHTISPFMNKFFPASFPNRQYQLLFTQGSGENKEEIVNYEFDTKDLVCLGLSSIVGVWYLLRKVFGTNVMVTVAKSFEAPIKLVFPQDLLEKGLEADNFAMLGLGDIVIPGIFIALLLRFDISLKKNTHTYFYTSFAAYIFGLGLTIFIMHIFKHAQPALLYLVPTCIGFPVLVALAKGEVTEMFSYESSAEILPHTPRLTHFPTVSGSPASLADSMQQKLAGPRRRRPQNPSAIYEESNPKDPAAVTESKEGTEASASKGLEKKEK</sequence>
<feature type="region of interest" description="Disordered" evidence="9">
    <location>
        <begin position="1"/>
        <end position="28"/>
    </location>
</feature>
<feature type="region of interest" description="Disordered" evidence="9">
    <location>
        <begin position="366"/>
        <end position="427"/>
    </location>
</feature>
<dbReference type="CTD" id="81502"/>
<dbReference type="GO" id="GO:0042803">
    <property type="term" value="F:protein homodimerization activity"/>
    <property type="evidence" value="ECO:0007669"/>
    <property type="project" value="UniProtKB-ARBA"/>
</dbReference>
<reference evidence="12" key="1">
    <citation type="submission" date="2025-08" db="UniProtKB">
        <authorList>
            <consortium name="RefSeq"/>
        </authorList>
    </citation>
    <scope>IDENTIFICATION</scope>
    <source>
        <tissue evidence="12">Blood</tissue>
    </source>
</reference>
<evidence type="ECO:0000256" key="4">
    <source>
        <dbReference type="ARBA" id="ARBA00022692"/>
    </source>
</evidence>
<keyword evidence="4 10" id="KW-0812">Transmembrane</keyword>
<feature type="compositionally biased region" description="Polar residues" evidence="9">
    <location>
        <begin position="366"/>
        <end position="379"/>
    </location>
</feature>
<protein>
    <submittedName>
        <fullName evidence="12">Minor histocompatibility antigen H13 isoform X2</fullName>
    </submittedName>
</protein>
<evidence type="ECO:0000256" key="8">
    <source>
        <dbReference type="ARBA" id="ARBA00023136"/>
    </source>
</evidence>
<evidence type="ECO:0000256" key="7">
    <source>
        <dbReference type="ARBA" id="ARBA00022989"/>
    </source>
</evidence>
<proteinExistence type="inferred from homology"/>
<keyword evidence="8 10" id="KW-0472">Membrane</keyword>
<dbReference type="InterPro" id="IPR007369">
    <property type="entry name" value="Peptidase_A22B_SPP"/>
</dbReference>
<feature type="transmembrane region" description="Helical" evidence="10">
    <location>
        <begin position="290"/>
        <end position="313"/>
    </location>
</feature>
<gene>
    <name evidence="12" type="primary">HM13</name>
</gene>
<keyword evidence="11" id="KW-1185">Reference proteome</keyword>
<keyword evidence="5" id="KW-0378">Hydrolase</keyword>
<accession>A0A6J3J8J4</accession>
<evidence type="ECO:0000313" key="12">
    <source>
        <dbReference type="RefSeq" id="XP_032151217.1"/>
    </source>
</evidence>
<evidence type="ECO:0000256" key="2">
    <source>
        <dbReference type="ARBA" id="ARBA00004477"/>
    </source>
</evidence>
<feature type="transmembrane region" description="Helical" evidence="10">
    <location>
        <begin position="33"/>
        <end position="55"/>
    </location>
</feature>
<feature type="transmembrane region" description="Helical" evidence="10">
    <location>
        <begin position="319"/>
        <end position="337"/>
    </location>
</feature>
<keyword evidence="7 10" id="KW-1133">Transmembrane helix</keyword>
<feature type="transmembrane region" description="Helical" evidence="10">
    <location>
        <begin position="203"/>
        <end position="221"/>
    </location>
</feature>
<keyword evidence="6" id="KW-0256">Endoplasmic reticulum</keyword>
<dbReference type="PANTHER" id="PTHR12174:SF23">
    <property type="entry name" value="MINOR HISTOCOMPATIBILITY ANTIGEN H13"/>
    <property type="match status" value="1"/>
</dbReference>